<dbReference type="AlphaFoldDB" id="A0A336K939"/>
<evidence type="ECO:0000256" key="4">
    <source>
        <dbReference type="ARBA" id="ARBA00022692"/>
    </source>
</evidence>
<evidence type="ECO:0000256" key="8">
    <source>
        <dbReference type="SAM" id="Phobius"/>
    </source>
</evidence>
<dbReference type="EMBL" id="UFQS01000094">
    <property type="protein sequence ID" value="SSW99283.1"/>
    <property type="molecule type" value="Genomic_DNA"/>
</dbReference>
<evidence type="ECO:0000256" key="2">
    <source>
        <dbReference type="ARBA" id="ARBA00006175"/>
    </source>
</evidence>
<keyword evidence="3 7" id="KW-0813">Transport</keyword>
<dbReference type="SUPFAM" id="SSF81338">
    <property type="entry name" value="Aquaporin-like"/>
    <property type="match status" value="1"/>
</dbReference>
<accession>A0A336K939</accession>
<gene>
    <name evidence="9" type="primary">CSON015249</name>
</gene>
<evidence type="ECO:0000313" key="9">
    <source>
        <dbReference type="EMBL" id="SSW99283.1"/>
    </source>
</evidence>
<reference evidence="10" key="2">
    <citation type="submission" date="2018-07" db="EMBL/GenBank/DDBJ databases">
        <authorList>
            <person name="Quirk P.G."/>
            <person name="Krulwich T.A."/>
        </authorList>
    </citation>
    <scope>NUCLEOTIDE SEQUENCE</scope>
</reference>
<protein>
    <submittedName>
        <fullName evidence="9">CSON015249 protein</fullName>
    </submittedName>
</protein>
<dbReference type="VEuPathDB" id="VectorBase:CSON015249"/>
<dbReference type="InterPro" id="IPR022357">
    <property type="entry name" value="MIP_CS"/>
</dbReference>
<feature type="transmembrane region" description="Helical" evidence="8">
    <location>
        <begin position="203"/>
        <end position="225"/>
    </location>
</feature>
<dbReference type="InterPro" id="IPR023271">
    <property type="entry name" value="Aquaporin-like"/>
</dbReference>
<dbReference type="EMBL" id="UFQT01000094">
    <property type="protein sequence ID" value="SSX19663.1"/>
    <property type="molecule type" value="Genomic_DNA"/>
</dbReference>
<sequence>MAKNENSSTFDSIERKEEVPLLSLSIRNTGAKNNSADIKMTADSFTLSADRAKSGETAVNVEPLSDQTHSMKLSGFDKICAIIAELIGVFLLVFIGCMSCVDKFGVTPIHLHIALAFGLAIMVGAQSVGHISGGHFNPAVTVAAMIHRGIDVPMGLAYIAAQLVGSVLGYGLLKAISTNEAMFPNGEENVGLCVTMPATGLGIIQAFFVEFTCTGILVLAICGIWDPRNKKHTDSTPLRAGLTVAVLVLIAGPYTGGSLNPARSFGPAVWSGDWANNWIYWIAPTLGGAVVSLVI</sequence>
<comment type="subcellular location">
    <subcellularLocation>
        <location evidence="1">Membrane</location>
        <topology evidence="1">Multi-pass membrane protein</topology>
    </subcellularLocation>
</comment>
<feature type="transmembrane region" description="Helical" evidence="8">
    <location>
        <begin position="107"/>
        <end position="125"/>
    </location>
</feature>
<evidence type="ECO:0000256" key="7">
    <source>
        <dbReference type="RuleBase" id="RU000477"/>
    </source>
</evidence>
<dbReference type="CDD" id="cd00333">
    <property type="entry name" value="MIP"/>
    <property type="match status" value="1"/>
</dbReference>
<evidence type="ECO:0000256" key="6">
    <source>
        <dbReference type="ARBA" id="ARBA00023136"/>
    </source>
</evidence>
<feature type="transmembrane region" description="Helical" evidence="8">
    <location>
        <begin position="79"/>
        <end position="101"/>
    </location>
</feature>
<comment type="similarity">
    <text evidence="2 7">Belongs to the MIP/aquaporin (TC 1.A.8) family.</text>
</comment>
<proteinExistence type="inferred from homology"/>
<dbReference type="Pfam" id="PF00230">
    <property type="entry name" value="MIP"/>
    <property type="match status" value="1"/>
</dbReference>
<evidence type="ECO:0000256" key="3">
    <source>
        <dbReference type="ARBA" id="ARBA00022448"/>
    </source>
</evidence>
<dbReference type="PANTHER" id="PTHR19139">
    <property type="entry name" value="AQUAPORIN TRANSPORTER"/>
    <property type="match status" value="1"/>
</dbReference>
<feature type="transmembrane region" description="Helical" evidence="8">
    <location>
        <begin position="155"/>
        <end position="173"/>
    </location>
</feature>
<dbReference type="InterPro" id="IPR034294">
    <property type="entry name" value="Aquaporin_transptr"/>
</dbReference>
<dbReference type="GO" id="GO:0005886">
    <property type="term" value="C:plasma membrane"/>
    <property type="evidence" value="ECO:0007669"/>
    <property type="project" value="TreeGrafter"/>
</dbReference>
<keyword evidence="5 8" id="KW-1133">Transmembrane helix</keyword>
<evidence type="ECO:0000256" key="5">
    <source>
        <dbReference type="ARBA" id="ARBA00022989"/>
    </source>
</evidence>
<organism evidence="9">
    <name type="scientific">Culicoides sonorensis</name>
    <name type="common">Biting midge</name>
    <dbReference type="NCBI Taxonomy" id="179676"/>
    <lineage>
        <taxon>Eukaryota</taxon>
        <taxon>Metazoa</taxon>
        <taxon>Ecdysozoa</taxon>
        <taxon>Arthropoda</taxon>
        <taxon>Hexapoda</taxon>
        <taxon>Insecta</taxon>
        <taxon>Pterygota</taxon>
        <taxon>Neoptera</taxon>
        <taxon>Endopterygota</taxon>
        <taxon>Diptera</taxon>
        <taxon>Nematocera</taxon>
        <taxon>Chironomoidea</taxon>
        <taxon>Ceratopogonidae</taxon>
        <taxon>Ceratopogoninae</taxon>
        <taxon>Culicoides</taxon>
        <taxon>Monoculicoides</taxon>
    </lineage>
</organism>
<evidence type="ECO:0000256" key="1">
    <source>
        <dbReference type="ARBA" id="ARBA00004141"/>
    </source>
</evidence>
<feature type="transmembrane region" description="Helical" evidence="8">
    <location>
        <begin position="277"/>
        <end position="294"/>
    </location>
</feature>
<dbReference type="PRINTS" id="PR00783">
    <property type="entry name" value="MINTRINSICP"/>
</dbReference>
<feature type="transmembrane region" description="Helical" evidence="8">
    <location>
        <begin position="237"/>
        <end position="257"/>
    </location>
</feature>
<dbReference type="InterPro" id="IPR000425">
    <property type="entry name" value="MIP"/>
</dbReference>
<reference evidence="9" key="1">
    <citation type="submission" date="2018-04" db="EMBL/GenBank/DDBJ databases">
        <authorList>
            <person name="Go L.Y."/>
            <person name="Mitchell J.A."/>
        </authorList>
    </citation>
    <scope>NUCLEOTIDE SEQUENCE</scope>
    <source>
        <tissue evidence="9">Whole organism</tissue>
    </source>
</reference>
<keyword evidence="4 7" id="KW-0812">Transmembrane</keyword>
<evidence type="ECO:0000313" key="10">
    <source>
        <dbReference type="EMBL" id="SSX19663.1"/>
    </source>
</evidence>
<keyword evidence="6 8" id="KW-0472">Membrane</keyword>
<name>A0A336K939_CULSO</name>
<dbReference type="PANTHER" id="PTHR19139:SF270">
    <property type="entry name" value="ENTOMOGLYCEROPORIN 1-RELATED"/>
    <property type="match status" value="1"/>
</dbReference>
<dbReference type="Gene3D" id="1.20.1080.10">
    <property type="entry name" value="Glycerol uptake facilitator protein"/>
    <property type="match status" value="1"/>
</dbReference>
<dbReference type="GO" id="GO:0015267">
    <property type="term" value="F:channel activity"/>
    <property type="evidence" value="ECO:0007669"/>
    <property type="project" value="InterPro"/>
</dbReference>
<dbReference type="PROSITE" id="PS00221">
    <property type="entry name" value="MIP"/>
    <property type="match status" value="1"/>
</dbReference>